<sequence length="355" mass="40311">MQTPSSAASADNERINWLSSIPFIGVHLMCLAVFWVGARPVDVAVCVALYVIRMWGITAGYHRYFSHRAFKTGRVFQFILAFVGSTSTQKGVLWWAANHRHHHRYSDQPEDIHSPIQRGFWWSHMNWILCDKYGETKMEAIKDFARYPELVWLNRFHLVPPVLLAVALYFIGGFSMLVWGFFVSTTLLWHGTFTINSLSHVFGKRRYKTTDTSRNNWLLALITLGEGWHNNHHYHQNTANQGWFWWEVDISYYTLKALSWVGVVEGLRMPSESTKYAYLKYTPEERAELAAPTPFWGARGARAQILAARTAANDAAKAAGDAAKAAGDKVREAIASAADHLPTSAPTPQALLKRR</sequence>
<accession>A0A848LCJ1</accession>
<keyword evidence="11" id="KW-0275">Fatty acid biosynthesis</keyword>
<feature type="transmembrane region" description="Helical" evidence="12">
    <location>
        <begin position="43"/>
        <end position="64"/>
    </location>
</feature>
<evidence type="ECO:0000256" key="6">
    <source>
        <dbReference type="ARBA" id="ARBA00022989"/>
    </source>
</evidence>
<dbReference type="PANTHER" id="PTHR11351">
    <property type="entry name" value="ACYL-COA DESATURASE"/>
    <property type="match status" value="1"/>
</dbReference>
<evidence type="ECO:0000256" key="12">
    <source>
        <dbReference type="SAM" id="Phobius"/>
    </source>
</evidence>
<evidence type="ECO:0000256" key="5">
    <source>
        <dbReference type="ARBA" id="ARBA00022832"/>
    </source>
</evidence>
<gene>
    <name evidence="14" type="ORF">HG543_13980</name>
</gene>
<evidence type="ECO:0000256" key="8">
    <source>
        <dbReference type="ARBA" id="ARBA00023004"/>
    </source>
</evidence>
<evidence type="ECO:0000256" key="4">
    <source>
        <dbReference type="ARBA" id="ARBA00022692"/>
    </source>
</evidence>
<evidence type="ECO:0000256" key="2">
    <source>
        <dbReference type="ARBA" id="ARBA00008749"/>
    </source>
</evidence>
<keyword evidence="10 12" id="KW-0472">Membrane</keyword>
<organism evidence="14 15">
    <name type="scientific">Pyxidicoccus fallax</name>
    <dbReference type="NCBI Taxonomy" id="394095"/>
    <lineage>
        <taxon>Bacteria</taxon>
        <taxon>Pseudomonadati</taxon>
        <taxon>Myxococcota</taxon>
        <taxon>Myxococcia</taxon>
        <taxon>Myxococcales</taxon>
        <taxon>Cystobacterineae</taxon>
        <taxon>Myxococcaceae</taxon>
        <taxon>Pyxidicoccus</taxon>
    </lineage>
</organism>
<evidence type="ECO:0000259" key="13">
    <source>
        <dbReference type="Pfam" id="PF00487"/>
    </source>
</evidence>
<comment type="caution">
    <text evidence="14">The sequence shown here is derived from an EMBL/GenBank/DDBJ whole genome shotgun (WGS) entry which is preliminary data.</text>
</comment>
<evidence type="ECO:0000256" key="7">
    <source>
        <dbReference type="ARBA" id="ARBA00023002"/>
    </source>
</evidence>
<proteinExistence type="inferred from homology"/>
<feature type="domain" description="Fatty acid desaturase" evidence="13">
    <location>
        <begin position="43"/>
        <end position="236"/>
    </location>
</feature>
<comment type="subcellular location">
    <subcellularLocation>
        <location evidence="1">Membrane</location>
        <topology evidence="1">Multi-pass membrane protein</topology>
    </subcellularLocation>
</comment>
<dbReference type="GO" id="GO:0016717">
    <property type="term" value="F:oxidoreductase activity, acting on paired donors, with oxidation of a pair of donors resulting in the reduction of molecular oxygen to two molecules of water"/>
    <property type="evidence" value="ECO:0007669"/>
    <property type="project" value="InterPro"/>
</dbReference>
<feature type="transmembrane region" description="Helical" evidence="12">
    <location>
        <begin position="15"/>
        <end position="36"/>
    </location>
</feature>
<dbReference type="InterPro" id="IPR015876">
    <property type="entry name" value="Acyl-CoA_DS"/>
</dbReference>
<dbReference type="PRINTS" id="PR00075">
    <property type="entry name" value="FACDDSATRASE"/>
</dbReference>
<dbReference type="CDD" id="cd03505">
    <property type="entry name" value="Delta9-FADS-like"/>
    <property type="match status" value="1"/>
</dbReference>
<name>A0A848LCJ1_9BACT</name>
<comment type="similarity">
    <text evidence="2">Belongs to the fatty acid desaturase type 2 family.</text>
</comment>
<keyword evidence="3" id="KW-0444">Lipid biosynthesis</keyword>
<feature type="transmembrane region" description="Helical" evidence="12">
    <location>
        <begin position="76"/>
        <end position="97"/>
    </location>
</feature>
<keyword evidence="8" id="KW-0408">Iron</keyword>
<evidence type="ECO:0000256" key="10">
    <source>
        <dbReference type="ARBA" id="ARBA00023136"/>
    </source>
</evidence>
<keyword evidence="7" id="KW-0560">Oxidoreductase</keyword>
<dbReference type="Pfam" id="PF00487">
    <property type="entry name" value="FA_desaturase"/>
    <property type="match status" value="1"/>
</dbReference>
<dbReference type="GO" id="GO:0006633">
    <property type="term" value="P:fatty acid biosynthetic process"/>
    <property type="evidence" value="ECO:0007669"/>
    <property type="project" value="UniProtKB-KW"/>
</dbReference>
<dbReference type="EMBL" id="JABBJJ010000052">
    <property type="protein sequence ID" value="NMO15952.1"/>
    <property type="molecule type" value="Genomic_DNA"/>
</dbReference>
<dbReference type="RefSeq" id="WP_169345236.1">
    <property type="nucleotide sequence ID" value="NZ_JABBJJ010000052.1"/>
</dbReference>
<dbReference type="Proteomes" id="UP000518300">
    <property type="component" value="Unassembled WGS sequence"/>
</dbReference>
<keyword evidence="5" id="KW-0276">Fatty acid metabolism</keyword>
<evidence type="ECO:0000313" key="14">
    <source>
        <dbReference type="EMBL" id="NMO15952.1"/>
    </source>
</evidence>
<reference evidence="14 15" key="1">
    <citation type="submission" date="2020-04" db="EMBL/GenBank/DDBJ databases">
        <title>Draft genome of Pyxidicoccus fallax type strain.</title>
        <authorList>
            <person name="Whitworth D.E."/>
        </authorList>
    </citation>
    <scope>NUCLEOTIDE SEQUENCE [LARGE SCALE GENOMIC DNA]</scope>
    <source>
        <strain evidence="14 15">DSM 14698</strain>
    </source>
</reference>
<dbReference type="InterPro" id="IPR005804">
    <property type="entry name" value="FA_desaturase_dom"/>
</dbReference>
<dbReference type="GO" id="GO:0016020">
    <property type="term" value="C:membrane"/>
    <property type="evidence" value="ECO:0007669"/>
    <property type="project" value="UniProtKB-SubCell"/>
</dbReference>
<protein>
    <submittedName>
        <fullName evidence="14">Acyl-CoA desaturase</fullName>
    </submittedName>
</protein>
<evidence type="ECO:0000313" key="15">
    <source>
        <dbReference type="Proteomes" id="UP000518300"/>
    </source>
</evidence>
<keyword evidence="4 12" id="KW-0812">Transmembrane</keyword>
<evidence type="ECO:0000256" key="9">
    <source>
        <dbReference type="ARBA" id="ARBA00023098"/>
    </source>
</evidence>
<feature type="transmembrane region" description="Helical" evidence="12">
    <location>
        <begin position="177"/>
        <end position="198"/>
    </location>
</feature>
<keyword evidence="15" id="KW-1185">Reference proteome</keyword>
<evidence type="ECO:0000256" key="11">
    <source>
        <dbReference type="ARBA" id="ARBA00023160"/>
    </source>
</evidence>
<feature type="transmembrane region" description="Helical" evidence="12">
    <location>
        <begin position="152"/>
        <end position="171"/>
    </location>
</feature>
<keyword evidence="9" id="KW-0443">Lipid metabolism</keyword>
<evidence type="ECO:0000256" key="1">
    <source>
        <dbReference type="ARBA" id="ARBA00004141"/>
    </source>
</evidence>
<dbReference type="AlphaFoldDB" id="A0A848LCJ1"/>
<keyword evidence="6 12" id="KW-1133">Transmembrane helix</keyword>
<evidence type="ECO:0000256" key="3">
    <source>
        <dbReference type="ARBA" id="ARBA00022516"/>
    </source>
</evidence>
<dbReference type="PANTHER" id="PTHR11351:SF31">
    <property type="entry name" value="DESATURASE 1, ISOFORM A-RELATED"/>
    <property type="match status" value="1"/>
</dbReference>